<evidence type="ECO:0000313" key="3">
    <source>
        <dbReference type="Proteomes" id="UP000297564"/>
    </source>
</evidence>
<dbReference type="Proteomes" id="UP000297564">
    <property type="component" value="Unassembled WGS sequence"/>
</dbReference>
<gene>
    <name evidence="2" type="ORF">EZ242_04605</name>
</gene>
<sequence>MTASSPYWVSASGPARIGALGPSRLALAPGSEARVLLPALGWLRIEADARGQTPMPQVRLSTGTGLSIEANLLPGVDGRSWLLKTQMPQPMVAHIVAPPGGSAHRYGLYVARTEVAPTYAVPDRLVPLPAPASSVRPADQAREEPYARLDAGHQTEVTLQGPARFRLEARLAGAADPAQTLLAWRAAIGARADALPLVRLPSGSEWRAPVEVDGAWRNVGRLERFEFEVPEGSHRVALTPSHPVLARLWELQGPDLTLALNTPAGWSALVPSEQDTPWVQEALTAATANRWRDAGSRVVERLNHAARERPDRPDLARLARELDGLVGLWRAVPSSGAAAPGELLWAATPSPTAVDPLQDEGISPRSPAAAPDAPPGALFQWVATQPLRFELPRGQGPRRMRLRVLEPRSRPAVLELQDDRGLAWRVRTGPAALGPGELRSQATAEPGADGQTVPRLDPVLLDGGEVQWWLPEGSTRLTLRALEGSARVALDWRDSADLRLDDGVLATLAARFVAGRSAAAGDPTTALAQDAWRTVDRLLQASFAQLAAGSSAVARPAPIVEARAQGLAALARQESDPATSLARWRSLLGAADARLRSEALEGMAAALYTGGERFAAQQLLRSFWLGEDPALSAAALQALQALYRREGDDEALLTLTTAAAARDPAHLAALAILLARAGEDRLALVAALTAPRRPPPETDGLLPALLGSALRAELPATFEALIAGVRGEQPAMDFWRGQQALHRGDPQAALVLFERGGHTQWLRSVRQALELSRRLAGGASLEAVRGWGDWQSAHPGPRYWTAEESALVAHAGGLVARSIARDLRSTWWRAEGRQPAVLQVAGPARVRVEARPLHASADQLLEGWLRIEADGQLWVHPYSRNRSAVGLALEGAAADKATLGERVERIIELPPGFHELRVHAADQPLAIRYAIERPALQAQWLLPPPTAPYFSAQDFRAPQRIAAPACGFAGACALELDDPLQPFHVLLAGRRWPGAPAPAPQRDASAARLAGGDPWGAVDQAQDPAEKMRLLAWIAQTRPADRARALATAAAVRGRSTDPDMLSAWQQLSEASEWVHQPLVARSAGLRAVPATPGEAHSPAARLRAALLEPLEPDELRLSGDSRAVFSVTDPGPSRTRVRLRSEDLPGLPPQPLRARVLVDGREHRTLELPAPGTEATVSIELPAGEHDIAVSSVDTYANQLLRVRFEHAGPALPELRRDWQIATRDQPVEVAVAAPAWLRVDRRTAAGELQSEDRYVEGDELRTIRLPAAPGEEQTLYRVYLRRPQAAPVPPRPPRPSPYLPNPVPELALPWAAATEGPAPSGVRFIDPAPVARLLDYTWTTRLALRQRRDTEATGGAQQTREERFAEVGVSAMQRSADGQRWGMADAFARAHRRGDPVLGLRVEATQAIDWWPAFPHPLELAASAVSVLQSTPAGLGASVQAELAVAQTRRLAPSLAHRPQVGAFVRLGSLRDVPASELDHIDTDVYSRYRESHRFGLRLADALSWYPHRDTKLALRGRIVSNENLTPDNVRLEVQAQQLAGPWLMAAGVRHTRYFSDRHRARAVGVTEPVLSLQRDFWRPDGSRLALRGVVRRDSLTGSVTAGIELEWHHSAGRRLWDLGPGERDFRELREWQTAPLDFRVEDVR</sequence>
<feature type="region of interest" description="Disordered" evidence="1">
    <location>
        <begin position="433"/>
        <end position="455"/>
    </location>
</feature>
<protein>
    <submittedName>
        <fullName evidence="2">Uncharacterized protein</fullName>
    </submittedName>
</protein>
<dbReference type="OrthoDB" id="5630294at2"/>
<reference evidence="2 3" key="1">
    <citation type="submission" date="2019-03" db="EMBL/GenBank/DDBJ databases">
        <title>Ramlibacter rhizophilus CCTCC AB2015357, whole genome shotgun sequence.</title>
        <authorList>
            <person name="Zhang X."/>
            <person name="Feng G."/>
            <person name="Zhu H."/>
        </authorList>
    </citation>
    <scope>NUCLEOTIDE SEQUENCE [LARGE SCALE GENOMIC DNA]</scope>
    <source>
        <strain evidence="2 3">CCTCC AB2015357</strain>
    </source>
</reference>
<comment type="caution">
    <text evidence="2">The sequence shown here is derived from an EMBL/GenBank/DDBJ whole genome shotgun (WGS) entry which is preliminary data.</text>
</comment>
<accession>A0A4Z0C0H2</accession>
<name>A0A4Z0C0H2_9BURK</name>
<dbReference type="EMBL" id="SMLL01000001">
    <property type="protein sequence ID" value="TFZ05033.1"/>
    <property type="molecule type" value="Genomic_DNA"/>
</dbReference>
<organism evidence="2 3">
    <name type="scientific">Ramlibacter rhizophilus</name>
    <dbReference type="NCBI Taxonomy" id="1781167"/>
    <lineage>
        <taxon>Bacteria</taxon>
        <taxon>Pseudomonadati</taxon>
        <taxon>Pseudomonadota</taxon>
        <taxon>Betaproteobacteria</taxon>
        <taxon>Burkholderiales</taxon>
        <taxon>Comamonadaceae</taxon>
        <taxon>Ramlibacter</taxon>
    </lineage>
</organism>
<evidence type="ECO:0000313" key="2">
    <source>
        <dbReference type="EMBL" id="TFZ05033.1"/>
    </source>
</evidence>
<evidence type="ECO:0000256" key="1">
    <source>
        <dbReference type="SAM" id="MobiDB-lite"/>
    </source>
</evidence>
<dbReference type="RefSeq" id="WP_135283916.1">
    <property type="nucleotide sequence ID" value="NZ_SMLL01000001.1"/>
</dbReference>
<proteinExistence type="predicted"/>
<keyword evidence="3" id="KW-1185">Reference proteome</keyword>